<accession>A0A5B9QUZ8</accession>
<feature type="transmembrane region" description="Helical" evidence="2">
    <location>
        <begin position="65"/>
        <end position="83"/>
    </location>
</feature>
<feature type="compositionally biased region" description="Basic and acidic residues" evidence="1">
    <location>
        <begin position="11"/>
        <end position="21"/>
    </location>
</feature>
<reference evidence="3 4" key="1">
    <citation type="submission" date="2019-08" db="EMBL/GenBank/DDBJ databases">
        <title>Deep-cultivation of Planctomycetes and their phenomic and genomic characterization uncovers novel biology.</title>
        <authorList>
            <person name="Wiegand S."/>
            <person name="Jogler M."/>
            <person name="Boedeker C."/>
            <person name="Pinto D."/>
            <person name="Vollmers J."/>
            <person name="Rivas-Marin E."/>
            <person name="Kohn T."/>
            <person name="Peeters S.H."/>
            <person name="Heuer A."/>
            <person name="Rast P."/>
            <person name="Oberbeckmann S."/>
            <person name="Bunk B."/>
            <person name="Jeske O."/>
            <person name="Meyerdierks A."/>
            <person name="Storesund J.E."/>
            <person name="Kallscheuer N."/>
            <person name="Luecker S."/>
            <person name="Lage O.M."/>
            <person name="Pohl T."/>
            <person name="Merkel B.J."/>
            <person name="Hornburger P."/>
            <person name="Mueller R.-W."/>
            <person name="Bruemmer F."/>
            <person name="Labrenz M."/>
            <person name="Spormann A.M."/>
            <person name="Op den Camp H."/>
            <person name="Overmann J."/>
            <person name="Amann R."/>
            <person name="Jetten M.S.M."/>
            <person name="Mascher T."/>
            <person name="Medema M.H."/>
            <person name="Devos D.P."/>
            <person name="Kaster A.-K."/>
            <person name="Ovreas L."/>
            <person name="Rohde M."/>
            <person name="Galperin M.Y."/>
            <person name="Jogler C."/>
        </authorList>
    </citation>
    <scope>NUCLEOTIDE SEQUENCE [LARGE SCALE GENOMIC DNA]</scope>
    <source>
        <strain evidence="3 4">Pr1d</strain>
    </source>
</reference>
<evidence type="ECO:0000313" key="3">
    <source>
        <dbReference type="EMBL" id="QEG37763.1"/>
    </source>
</evidence>
<evidence type="ECO:0000256" key="1">
    <source>
        <dbReference type="SAM" id="MobiDB-lite"/>
    </source>
</evidence>
<keyword evidence="4" id="KW-1185">Reference proteome</keyword>
<sequence length="140" mass="15726">MSYPFSGDPENIERDTPSQTGDRFDEMRRVAKYQRWVLFAVLANVTLYILFIIASVNDEAPALKFADRILSIIVFFFSIYAIFKLARELFSTGIAVLCAILILVPLVGLITLLVINQKATTYLQRRGVHVGLMGANPNNI</sequence>
<evidence type="ECO:0000256" key="2">
    <source>
        <dbReference type="SAM" id="Phobius"/>
    </source>
</evidence>
<organism evidence="3 4">
    <name type="scientific">Bythopirellula goksoeyrii</name>
    <dbReference type="NCBI Taxonomy" id="1400387"/>
    <lineage>
        <taxon>Bacteria</taxon>
        <taxon>Pseudomonadati</taxon>
        <taxon>Planctomycetota</taxon>
        <taxon>Planctomycetia</taxon>
        <taxon>Pirellulales</taxon>
        <taxon>Lacipirellulaceae</taxon>
        <taxon>Bythopirellula</taxon>
    </lineage>
</organism>
<feature type="transmembrane region" description="Helical" evidence="2">
    <location>
        <begin position="33"/>
        <end position="53"/>
    </location>
</feature>
<name>A0A5B9QUZ8_9BACT</name>
<gene>
    <name evidence="3" type="ORF">Pr1d_51100</name>
</gene>
<dbReference type="KEGG" id="bgok:Pr1d_51100"/>
<protein>
    <submittedName>
        <fullName evidence="3">Uncharacterized protein</fullName>
    </submittedName>
</protein>
<dbReference type="EMBL" id="CP042913">
    <property type="protein sequence ID" value="QEG37763.1"/>
    <property type="molecule type" value="Genomic_DNA"/>
</dbReference>
<proteinExistence type="predicted"/>
<dbReference type="Proteomes" id="UP000323917">
    <property type="component" value="Chromosome"/>
</dbReference>
<keyword evidence="2" id="KW-0812">Transmembrane</keyword>
<keyword evidence="2" id="KW-1133">Transmembrane helix</keyword>
<dbReference type="RefSeq" id="WP_148075947.1">
    <property type="nucleotide sequence ID" value="NZ_CP042913.1"/>
</dbReference>
<feature type="region of interest" description="Disordered" evidence="1">
    <location>
        <begin position="1"/>
        <end position="21"/>
    </location>
</feature>
<dbReference type="AlphaFoldDB" id="A0A5B9QUZ8"/>
<keyword evidence="2" id="KW-0472">Membrane</keyword>
<feature type="transmembrane region" description="Helical" evidence="2">
    <location>
        <begin position="89"/>
        <end position="115"/>
    </location>
</feature>
<evidence type="ECO:0000313" key="4">
    <source>
        <dbReference type="Proteomes" id="UP000323917"/>
    </source>
</evidence>